<evidence type="ECO:0000313" key="2">
    <source>
        <dbReference type="EMBL" id="WFD48459.1"/>
    </source>
</evidence>
<organism evidence="2 3">
    <name type="scientific">Malassezia furfur</name>
    <name type="common">Pityriasis versicolor infection agent</name>
    <name type="synonym">Pityrosporum furfur</name>
    <dbReference type="NCBI Taxonomy" id="55194"/>
    <lineage>
        <taxon>Eukaryota</taxon>
        <taxon>Fungi</taxon>
        <taxon>Dikarya</taxon>
        <taxon>Basidiomycota</taxon>
        <taxon>Ustilaginomycotina</taxon>
        <taxon>Malasseziomycetes</taxon>
        <taxon>Malasseziales</taxon>
        <taxon>Malasseziaceae</taxon>
        <taxon>Malassezia</taxon>
    </lineage>
</organism>
<feature type="compositionally biased region" description="Basic and acidic residues" evidence="1">
    <location>
        <begin position="53"/>
        <end position="62"/>
    </location>
</feature>
<keyword evidence="3" id="KW-1185">Reference proteome</keyword>
<feature type="compositionally biased region" description="Pro residues" evidence="1">
    <location>
        <begin position="37"/>
        <end position="49"/>
    </location>
</feature>
<accession>A0ABY8EU29</accession>
<name>A0ABY8EU29_MALFU</name>
<gene>
    <name evidence="2" type="ORF">GLX27_003129</name>
</gene>
<evidence type="ECO:0000256" key="1">
    <source>
        <dbReference type="SAM" id="MobiDB-lite"/>
    </source>
</evidence>
<dbReference type="EMBL" id="CP046236">
    <property type="protein sequence ID" value="WFD48459.1"/>
    <property type="molecule type" value="Genomic_DNA"/>
</dbReference>
<reference evidence="2 3" key="1">
    <citation type="journal article" date="2020" name="Elife">
        <title>Loss of centromere function drives karyotype evolution in closely related Malassezia species.</title>
        <authorList>
            <person name="Sankaranarayanan S.R."/>
            <person name="Ianiri G."/>
            <person name="Coelho M.A."/>
            <person name="Reza M.H."/>
            <person name="Thimmappa B.C."/>
            <person name="Ganguly P."/>
            <person name="Vadnala R.N."/>
            <person name="Sun S."/>
            <person name="Siddharthan R."/>
            <person name="Tellgren-Roth C."/>
            <person name="Dawson T.L."/>
            <person name="Heitman J."/>
            <person name="Sanyal K."/>
        </authorList>
    </citation>
    <scope>NUCLEOTIDE SEQUENCE [LARGE SCALE GENOMIC DNA]</scope>
    <source>
        <strain evidence="2">CBS14141</strain>
    </source>
</reference>
<protein>
    <submittedName>
        <fullName evidence="2">Uncharacterized protein</fullName>
    </submittedName>
</protein>
<dbReference type="Proteomes" id="UP000818624">
    <property type="component" value="Chromosome 3"/>
</dbReference>
<proteinExistence type="predicted"/>
<evidence type="ECO:0000313" key="3">
    <source>
        <dbReference type="Proteomes" id="UP000818624"/>
    </source>
</evidence>
<feature type="region of interest" description="Disordered" evidence="1">
    <location>
        <begin position="30"/>
        <end position="62"/>
    </location>
</feature>
<sequence length="62" mass="6640">MIALSTSVGTLMYFLGAMQGYRQGEAHVRSQFVLEHAPPPPPPSPPSPPALDIRGDIQRPGT</sequence>